<dbReference type="InterPro" id="IPR002477">
    <property type="entry name" value="Peptidoglycan-bd-like"/>
</dbReference>
<reference evidence="2 4" key="1">
    <citation type="submission" date="2019-12" db="EMBL/GenBank/DDBJ databases">
        <title>Genomic-based taxomic classification of the family Erythrobacteraceae.</title>
        <authorList>
            <person name="Xu L."/>
        </authorList>
    </citation>
    <scope>NUCLEOTIDE SEQUENCE [LARGE SCALE GENOMIC DNA]</scope>
    <source>
        <strain evidence="2 4">JCM 16677</strain>
    </source>
</reference>
<dbReference type="Pfam" id="PF01471">
    <property type="entry name" value="PG_binding_1"/>
    <property type="match status" value="1"/>
</dbReference>
<organism evidence="2 4">
    <name type="scientific">Parerythrobacter jejuensis</name>
    <dbReference type="NCBI Taxonomy" id="795812"/>
    <lineage>
        <taxon>Bacteria</taxon>
        <taxon>Pseudomonadati</taxon>
        <taxon>Pseudomonadota</taxon>
        <taxon>Alphaproteobacteria</taxon>
        <taxon>Sphingomonadales</taxon>
        <taxon>Erythrobacteraceae</taxon>
        <taxon>Parerythrobacter</taxon>
    </lineage>
</organism>
<name>A0A845ALG8_9SPHN</name>
<evidence type="ECO:0000313" key="2">
    <source>
        <dbReference type="EMBL" id="MXP30329.1"/>
    </source>
</evidence>
<feature type="domain" description="Peptidoglycan binding-like" evidence="1">
    <location>
        <begin position="5"/>
        <end position="61"/>
    </location>
</feature>
<dbReference type="Proteomes" id="UP000446786">
    <property type="component" value="Unassembled WGS sequence"/>
</dbReference>
<dbReference type="InterPro" id="IPR036365">
    <property type="entry name" value="PGBD-like_sf"/>
</dbReference>
<dbReference type="EMBL" id="WTYE01000001">
    <property type="protein sequence ID" value="MXP30329.1"/>
    <property type="molecule type" value="Genomic_DNA"/>
</dbReference>
<gene>
    <name evidence="2" type="ORF">GRI94_00665</name>
    <name evidence="3" type="ORF">GRI94_14755</name>
</gene>
<protein>
    <submittedName>
        <fullName evidence="2">TIGR02594 family protein</fullName>
    </submittedName>
</protein>
<dbReference type="InterPro" id="IPR013423">
    <property type="entry name" value="CHP02594"/>
</dbReference>
<dbReference type="SUPFAM" id="SSF47090">
    <property type="entry name" value="PGBD-like"/>
    <property type="match status" value="1"/>
</dbReference>
<dbReference type="InterPro" id="IPR036366">
    <property type="entry name" value="PGBDSf"/>
</dbReference>
<evidence type="ECO:0000313" key="3">
    <source>
        <dbReference type="EMBL" id="MXP33089.1"/>
    </source>
</evidence>
<dbReference type="NCBIfam" id="TIGR02594">
    <property type="entry name" value="TIGR02594 family protein"/>
    <property type="match status" value="1"/>
</dbReference>
<sequence length="238" mass="25941">MASRSRENIQKIQHALARKGYNPGPIDGVWGPMTANAVRQFQVDHGLEVDGIVGPITSQALMAIEFEDDPLNAPAIPWFQEARRLIGVKEKVGPGNQPIIMQWASAAGIPYKSDDVAWCGLFVAHCVSSTLANEPLPGNPLGARQWLKFGTPCEPELGSILVFWRVSRSSWKGHVGMYAGEDNSAYHVLGGNQKNQVCVARIKKDRLLQARWPATAPLANLGEVRLAASDTMFSTNEA</sequence>
<proteinExistence type="predicted"/>
<evidence type="ECO:0000313" key="4">
    <source>
        <dbReference type="Proteomes" id="UP000446786"/>
    </source>
</evidence>
<dbReference type="RefSeq" id="WP_160777888.1">
    <property type="nucleotide sequence ID" value="NZ_BAAAZF010000001.1"/>
</dbReference>
<keyword evidence="4" id="KW-1185">Reference proteome</keyword>
<evidence type="ECO:0000259" key="1">
    <source>
        <dbReference type="Pfam" id="PF01471"/>
    </source>
</evidence>
<dbReference type="OrthoDB" id="5395100at2"/>
<dbReference type="EMBL" id="WTYE01000001">
    <property type="protein sequence ID" value="MXP33089.1"/>
    <property type="molecule type" value="Genomic_DNA"/>
</dbReference>
<dbReference type="Gene3D" id="1.10.101.10">
    <property type="entry name" value="PGBD-like superfamily/PGBD"/>
    <property type="match status" value="1"/>
</dbReference>
<comment type="caution">
    <text evidence="2">The sequence shown here is derived from an EMBL/GenBank/DDBJ whole genome shotgun (WGS) entry which is preliminary data.</text>
</comment>
<dbReference type="AlphaFoldDB" id="A0A845ALG8"/>
<accession>A0A845ALG8</accession>